<dbReference type="EMBL" id="JASPKZ010005684">
    <property type="protein sequence ID" value="KAJ9588393.1"/>
    <property type="molecule type" value="Genomic_DNA"/>
</dbReference>
<dbReference type="AlphaFoldDB" id="A0AAD7ZXA1"/>
<keyword evidence="3" id="KW-1185">Reference proteome</keyword>
<reference evidence="2" key="2">
    <citation type="submission" date="2023-05" db="EMBL/GenBank/DDBJ databases">
        <authorList>
            <person name="Fouks B."/>
        </authorList>
    </citation>
    <scope>NUCLEOTIDE SEQUENCE</scope>
    <source>
        <strain evidence="2">Stay&amp;Tobe</strain>
        <tissue evidence="2">Testes</tissue>
    </source>
</reference>
<organism evidence="2 3">
    <name type="scientific">Diploptera punctata</name>
    <name type="common">Pacific beetle cockroach</name>
    <dbReference type="NCBI Taxonomy" id="6984"/>
    <lineage>
        <taxon>Eukaryota</taxon>
        <taxon>Metazoa</taxon>
        <taxon>Ecdysozoa</taxon>
        <taxon>Arthropoda</taxon>
        <taxon>Hexapoda</taxon>
        <taxon>Insecta</taxon>
        <taxon>Pterygota</taxon>
        <taxon>Neoptera</taxon>
        <taxon>Polyneoptera</taxon>
        <taxon>Dictyoptera</taxon>
        <taxon>Blattodea</taxon>
        <taxon>Blaberoidea</taxon>
        <taxon>Blaberidae</taxon>
        <taxon>Diplopterinae</taxon>
        <taxon>Diploptera</taxon>
    </lineage>
</organism>
<sequence>NRLLLQLLCNYLFFSSYKIPTLNNIIDNYMHLIVLQEIQTYMHKLEDIQSLQPVKIRRIEEKVVVMEEPQTLPQLDDSMISSWNETEFTSLNNPEHLLRDNDDTSDENMDTDDVEYDGSDSCSEEDYSISDDSSSNDEDSPNNQYECISSDDERLENERKTRRVIRSTIYNM</sequence>
<feature type="non-terminal residue" evidence="2">
    <location>
        <position position="172"/>
    </location>
</feature>
<gene>
    <name evidence="2" type="ORF">L9F63_018235</name>
</gene>
<evidence type="ECO:0000313" key="2">
    <source>
        <dbReference type="EMBL" id="KAJ9588393.1"/>
    </source>
</evidence>
<feature type="compositionally biased region" description="Acidic residues" evidence="1">
    <location>
        <begin position="103"/>
        <end position="140"/>
    </location>
</feature>
<name>A0AAD7ZXA1_DIPPU</name>
<feature type="non-terminal residue" evidence="2">
    <location>
        <position position="1"/>
    </location>
</feature>
<comment type="caution">
    <text evidence="2">The sequence shown here is derived from an EMBL/GenBank/DDBJ whole genome shotgun (WGS) entry which is preliminary data.</text>
</comment>
<protein>
    <submittedName>
        <fullName evidence="2">Uncharacterized protein</fullName>
    </submittedName>
</protein>
<feature type="region of interest" description="Disordered" evidence="1">
    <location>
        <begin position="91"/>
        <end position="159"/>
    </location>
</feature>
<dbReference type="Proteomes" id="UP001233999">
    <property type="component" value="Unassembled WGS sequence"/>
</dbReference>
<accession>A0AAD7ZXA1</accession>
<proteinExistence type="predicted"/>
<evidence type="ECO:0000313" key="3">
    <source>
        <dbReference type="Proteomes" id="UP001233999"/>
    </source>
</evidence>
<reference evidence="2" key="1">
    <citation type="journal article" date="2023" name="IScience">
        <title>Live-bearing cockroach genome reveals convergent evolutionary mechanisms linked to viviparity in insects and beyond.</title>
        <authorList>
            <person name="Fouks B."/>
            <person name="Harrison M.C."/>
            <person name="Mikhailova A.A."/>
            <person name="Marchal E."/>
            <person name="English S."/>
            <person name="Carruthers M."/>
            <person name="Jennings E.C."/>
            <person name="Chiamaka E.L."/>
            <person name="Frigard R.A."/>
            <person name="Pippel M."/>
            <person name="Attardo G.M."/>
            <person name="Benoit J.B."/>
            <person name="Bornberg-Bauer E."/>
            <person name="Tobe S.S."/>
        </authorList>
    </citation>
    <scope>NUCLEOTIDE SEQUENCE</scope>
    <source>
        <strain evidence="2">Stay&amp;Tobe</strain>
    </source>
</reference>
<evidence type="ECO:0000256" key="1">
    <source>
        <dbReference type="SAM" id="MobiDB-lite"/>
    </source>
</evidence>